<feature type="signal peptide" evidence="12">
    <location>
        <begin position="1"/>
        <end position="27"/>
    </location>
</feature>
<keyword evidence="10" id="KW-0326">Glycosidase</keyword>
<dbReference type="GO" id="GO:0000272">
    <property type="term" value="P:polysaccharide catabolic process"/>
    <property type="evidence" value="ECO:0007669"/>
    <property type="project" value="UniProtKB-KW"/>
</dbReference>
<dbReference type="InterPro" id="IPR000726">
    <property type="entry name" value="Glyco_hydro_19_cat"/>
</dbReference>
<comment type="similarity">
    <text evidence="2">Belongs to the glycosyl hydrolase 19 family. Chitinase class I subfamily.</text>
</comment>
<dbReference type="FunFam" id="3.30.20.10:FF:000001">
    <property type="entry name" value="Endochitinase (Chitinase)"/>
    <property type="match status" value="1"/>
</dbReference>
<reference evidence="14" key="1">
    <citation type="submission" date="2022-08" db="EMBL/GenBank/DDBJ databases">
        <authorList>
            <person name="Gutierrez-Valencia J."/>
        </authorList>
    </citation>
    <scope>NUCLEOTIDE SEQUENCE</scope>
</reference>
<evidence type="ECO:0000256" key="1">
    <source>
        <dbReference type="ARBA" id="ARBA00000822"/>
    </source>
</evidence>
<protein>
    <recommendedName>
        <fullName evidence="3">chitinase</fullName>
        <ecNumber evidence="3">3.2.1.14</ecNumber>
    </recommendedName>
</protein>
<keyword evidence="4" id="KW-0147">Chitin-binding</keyword>
<dbReference type="Pfam" id="PF00182">
    <property type="entry name" value="Glyco_hydro_19"/>
    <property type="match status" value="2"/>
</dbReference>
<evidence type="ECO:0000256" key="3">
    <source>
        <dbReference type="ARBA" id="ARBA00012729"/>
    </source>
</evidence>
<dbReference type="GO" id="GO:0006952">
    <property type="term" value="P:defense response"/>
    <property type="evidence" value="ECO:0007669"/>
    <property type="project" value="UniProtKB-KW"/>
</dbReference>
<keyword evidence="7" id="KW-0146">Chitin degradation</keyword>
<evidence type="ECO:0000256" key="8">
    <source>
        <dbReference type="ARBA" id="ARBA00023157"/>
    </source>
</evidence>
<evidence type="ECO:0000313" key="15">
    <source>
        <dbReference type="Proteomes" id="UP001154282"/>
    </source>
</evidence>
<dbReference type="InterPro" id="IPR023346">
    <property type="entry name" value="Lysozyme-like_dom_sf"/>
</dbReference>
<dbReference type="GO" id="GO:0016998">
    <property type="term" value="P:cell wall macromolecule catabolic process"/>
    <property type="evidence" value="ECO:0007669"/>
    <property type="project" value="InterPro"/>
</dbReference>
<evidence type="ECO:0000256" key="2">
    <source>
        <dbReference type="ARBA" id="ARBA00009373"/>
    </source>
</evidence>
<keyword evidence="9" id="KW-0119">Carbohydrate metabolism</keyword>
<dbReference type="Gene3D" id="1.10.530.10">
    <property type="match status" value="1"/>
</dbReference>
<dbReference type="Gene3D" id="3.30.20.10">
    <property type="entry name" value="Endochitinase, domain 2"/>
    <property type="match status" value="1"/>
</dbReference>
<keyword evidence="8" id="KW-1015">Disulfide bond</keyword>
<dbReference type="GO" id="GO:0006032">
    <property type="term" value="P:chitin catabolic process"/>
    <property type="evidence" value="ECO:0007669"/>
    <property type="project" value="UniProtKB-KW"/>
</dbReference>
<gene>
    <name evidence="14" type="ORF">LITE_LOCUS21133</name>
</gene>
<sequence length="278" mass="30681">MAKFSLVGITLSLLLVLAIALPLGVSGATPTTTTNVVGDIEEDGSVPSSVDFGDVEASYIEMPSDDDDDDEPSELGVPVKSVVTKAFFNSILSKASPSCAGKKFYRRKDFLNATRSYPKFGHLLNATAAKREIAAFFAHVTRETGHLCYIEEIYKGKYCDLGRAKEWPCAAGKKYYGRGPLQLTWNYNYGLFGSEKKLKTLKNPEMVAKNRVLSWQVSLWFWMKNVRPVLKKGFGATIKAINGGECNGGNPRAVAARVQYYKDYCKRFGIKPGRNLSC</sequence>
<evidence type="ECO:0000256" key="4">
    <source>
        <dbReference type="ARBA" id="ARBA00022669"/>
    </source>
</evidence>
<dbReference type="AlphaFoldDB" id="A0AAV0KYD4"/>
<evidence type="ECO:0000256" key="5">
    <source>
        <dbReference type="ARBA" id="ARBA00022801"/>
    </source>
</evidence>
<comment type="caution">
    <text evidence="14">The sequence shown here is derived from an EMBL/GenBank/DDBJ whole genome shotgun (WGS) entry which is preliminary data.</text>
</comment>
<evidence type="ECO:0000259" key="13">
    <source>
        <dbReference type="Pfam" id="PF00182"/>
    </source>
</evidence>
<dbReference type="EMBL" id="CAMGYJ010000005">
    <property type="protein sequence ID" value="CAI0427250.1"/>
    <property type="molecule type" value="Genomic_DNA"/>
</dbReference>
<name>A0AAV0KYD4_9ROSI</name>
<evidence type="ECO:0000256" key="10">
    <source>
        <dbReference type="ARBA" id="ARBA00023295"/>
    </source>
</evidence>
<keyword evidence="12" id="KW-0732">Signal</keyword>
<evidence type="ECO:0000313" key="14">
    <source>
        <dbReference type="EMBL" id="CAI0427250.1"/>
    </source>
</evidence>
<organism evidence="14 15">
    <name type="scientific">Linum tenue</name>
    <dbReference type="NCBI Taxonomy" id="586396"/>
    <lineage>
        <taxon>Eukaryota</taxon>
        <taxon>Viridiplantae</taxon>
        <taxon>Streptophyta</taxon>
        <taxon>Embryophyta</taxon>
        <taxon>Tracheophyta</taxon>
        <taxon>Spermatophyta</taxon>
        <taxon>Magnoliopsida</taxon>
        <taxon>eudicotyledons</taxon>
        <taxon>Gunneridae</taxon>
        <taxon>Pentapetalae</taxon>
        <taxon>rosids</taxon>
        <taxon>fabids</taxon>
        <taxon>Malpighiales</taxon>
        <taxon>Linaceae</taxon>
        <taxon>Linum</taxon>
    </lineage>
</organism>
<proteinExistence type="inferred from homology"/>
<keyword evidence="5" id="KW-0378">Hydrolase</keyword>
<dbReference type="GO" id="GO:0008843">
    <property type="term" value="F:endochitinase activity"/>
    <property type="evidence" value="ECO:0007669"/>
    <property type="project" value="UniProtKB-EC"/>
</dbReference>
<dbReference type="SUPFAM" id="SSF53955">
    <property type="entry name" value="Lysozyme-like"/>
    <property type="match status" value="1"/>
</dbReference>
<evidence type="ECO:0000256" key="7">
    <source>
        <dbReference type="ARBA" id="ARBA00023024"/>
    </source>
</evidence>
<comment type="catalytic activity">
    <reaction evidence="1">
        <text>Random endo-hydrolysis of N-acetyl-beta-D-glucosaminide (1-&gt;4)-beta-linkages in chitin and chitodextrins.</text>
        <dbReference type="EC" id="3.2.1.14"/>
    </reaction>
</comment>
<feature type="domain" description="Glycoside hydrolase family 19 catalytic" evidence="13">
    <location>
        <begin position="232"/>
        <end position="278"/>
    </location>
</feature>
<evidence type="ECO:0000256" key="9">
    <source>
        <dbReference type="ARBA" id="ARBA00023277"/>
    </source>
</evidence>
<dbReference type="PANTHER" id="PTHR22595:SF197">
    <property type="entry name" value="CHITINASE FAMILY PROTEIN"/>
    <property type="match status" value="1"/>
</dbReference>
<accession>A0AAV0KYD4</accession>
<evidence type="ECO:0000256" key="11">
    <source>
        <dbReference type="ARBA" id="ARBA00023326"/>
    </source>
</evidence>
<dbReference type="PANTHER" id="PTHR22595">
    <property type="entry name" value="CHITINASE-RELATED"/>
    <property type="match status" value="1"/>
</dbReference>
<dbReference type="CDD" id="cd00325">
    <property type="entry name" value="chitinase_GH19"/>
    <property type="match status" value="1"/>
</dbReference>
<dbReference type="GO" id="GO:0008061">
    <property type="term" value="F:chitin binding"/>
    <property type="evidence" value="ECO:0007669"/>
    <property type="project" value="UniProtKB-KW"/>
</dbReference>
<keyword evidence="11" id="KW-0624">Polysaccharide degradation</keyword>
<dbReference type="EC" id="3.2.1.14" evidence="3"/>
<feature type="domain" description="Glycoside hydrolase family 19 catalytic" evidence="13">
    <location>
        <begin position="82"/>
        <end position="226"/>
    </location>
</feature>
<keyword evidence="15" id="KW-1185">Reference proteome</keyword>
<evidence type="ECO:0000256" key="6">
    <source>
        <dbReference type="ARBA" id="ARBA00022821"/>
    </source>
</evidence>
<dbReference type="Proteomes" id="UP001154282">
    <property type="component" value="Unassembled WGS sequence"/>
</dbReference>
<evidence type="ECO:0000256" key="12">
    <source>
        <dbReference type="SAM" id="SignalP"/>
    </source>
</evidence>
<keyword evidence="6" id="KW-0611">Plant defense</keyword>
<feature type="chain" id="PRO_5043494129" description="chitinase" evidence="12">
    <location>
        <begin position="28"/>
        <end position="278"/>
    </location>
</feature>